<name>A0A067JMA2_JATCU</name>
<accession>A0A067JMA2</accession>
<dbReference type="EMBL" id="KK915718">
    <property type="protein sequence ID" value="KDP20619.1"/>
    <property type="molecule type" value="Genomic_DNA"/>
</dbReference>
<dbReference type="AlphaFoldDB" id="A0A067JMA2"/>
<dbReference type="Proteomes" id="UP000027138">
    <property type="component" value="Unassembled WGS sequence"/>
</dbReference>
<proteinExistence type="predicted"/>
<evidence type="ECO:0000313" key="1">
    <source>
        <dbReference type="EMBL" id="KDP20619.1"/>
    </source>
</evidence>
<protein>
    <submittedName>
        <fullName evidence="1">Uncharacterized protein</fullName>
    </submittedName>
</protein>
<organism evidence="1 2">
    <name type="scientific">Jatropha curcas</name>
    <name type="common">Barbados nut</name>
    <dbReference type="NCBI Taxonomy" id="180498"/>
    <lineage>
        <taxon>Eukaryota</taxon>
        <taxon>Viridiplantae</taxon>
        <taxon>Streptophyta</taxon>
        <taxon>Embryophyta</taxon>
        <taxon>Tracheophyta</taxon>
        <taxon>Spermatophyta</taxon>
        <taxon>Magnoliopsida</taxon>
        <taxon>eudicotyledons</taxon>
        <taxon>Gunneridae</taxon>
        <taxon>Pentapetalae</taxon>
        <taxon>rosids</taxon>
        <taxon>fabids</taxon>
        <taxon>Malpighiales</taxon>
        <taxon>Euphorbiaceae</taxon>
        <taxon>Crotonoideae</taxon>
        <taxon>Jatropheae</taxon>
        <taxon>Jatropha</taxon>
    </lineage>
</organism>
<evidence type="ECO:0000313" key="2">
    <source>
        <dbReference type="Proteomes" id="UP000027138"/>
    </source>
</evidence>
<keyword evidence="2" id="KW-1185">Reference proteome</keyword>
<gene>
    <name evidence="1" type="ORF">JCGZ_04172</name>
</gene>
<sequence>MMSQISEIPASAYTREMETLGALPDIPTLDGEPVPVSRNPLTPGTRPLQLLPSPGTEFLVRYETSRMHGFQSELRHAAVLWKNSCVMRLDYSSTRKNLEQLCAATVKVRGATSWSRGASVLRATYFKQLLDAVVEWRDASAEMRYAAMLLSAQLGQSCVTRLCRRVTQLCCCVTQL</sequence>
<reference evidence="1 2" key="1">
    <citation type="journal article" date="2014" name="PLoS ONE">
        <title>Global Analysis of Gene Expression Profiles in Physic Nut (Jatropha curcas L.) Seedlings Exposed to Salt Stress.</title>
        <authorList>
            <person name="Zhang L."/>
            <person name="Zhang C."/>
            <person name="Wu P."/>
            <person name="Chen Y."/>
            <person name="Li M."/>
            <person name="Jiang H."/>
            <person name="Wu G."/>
        </authorList>
    </citation>
    <scope>NUCLEOTIDE SEQUENCE [LARGE SCALE GENOMIC DNA]</scope>
    <source>
        <strain evidence="2">cv. GZQX0401</strain>
        <tissue evidence="1">Young leaves</tissue>
    </source>
</reference>